<evidence type="ECO:0000313" key="2">
    <source>
        <dbReference type="Proteomes" id="UP000057158"/>
    </source>
</evidence>
<dbReference type="STRING" id="1603606.DSOUD_2762"/>
<dbReference type="Proteomes" id="UP000057158">
    <property type="component" value="Chromosome"/>
</dbReference>
<keyword evidence="2" id="KW-1185">Reference proteome</keyword>
<organism evidence="1 2">
    <name type="scientific">Desulfuromonas soudanensis</name>
    <dbReference type="NCBI Taxonomy" id="1603606"/>
    <lineage>
        <taxon>Bacteria</taxon>
        <taxon>Pseudomonadati</taxon>
        <taxon>Thermodesulfobacteriota</taxon>
        <taxon>Desulfuromonadia</taxon>
        <taxon>Desulfuromonadales</taxon>
        <taxon>Desulfuromonadaceae</taxon>
        <taxon>Desulfuromonas</taxon>
    </lineage>
</organism>
<dbReference type="PATRIC" id="fig|1603606.3.peg.2990"/>
<evidence type="ECO:0000313" key="1">
    <source>
        <dbReference type="EMBL" id="ALC17500.1"/>
    </source>
</evidence>
<gene>
    <name evidence="1" type="ORF">DSOUD_2762</name>
</gene>
<dbReference type="KEGG" id="des:DSOUD_2762"/>
<proteinExistence type="predicted"/>
<reference evidence="1 2" key="1">
    <citation type="submission" date="2015-07" db="EMBL/GenBank/DDBJ databases">
        <title>Isolation and Genomic Characterization of a Novel Halophilic Metal-Reducing Deltaproteobacterium from the Deep Subsurface.</title>
        <authorList>
            <person name="Badalamenti J.P."/>
            <person name="Summers Z.M."/>
            <person name="Gralnick J.A."/>
            <person name="Bond D.R."/>
        </authorList>
    </citation>
    <scope>NUCLEOTIDE SEQUENCE [LARGE SCALE GENOMIC DNA]</scope>
    <source>
        <strain evidence="1 2">WTL</strain>
    </source>
</reference>
<dbReference type="OrthoDB" id="7054318at2"/>
<name>A0A0M4DJF1_9BACT</name>
<sequence>MTVLAGHIGAIVYTILGNTVNTQYKVQVSAPNLSMEEFTLSTYGFMAPDAYIPPQVFSSRLATVTQKGESISAAKAGEALKAPLGAALFMLYADYTMEGPSQCTEEGATFDCWTIKGTGLSHTRRVDDGTMTFTTIKGGGAAGDTENLGEGKYQASFTTGAQAALNVIEAVGEATMTVPEVFFDSRTLDSIRTGYRSDTLPTRTVTVKTGQKALFDKKTGEILGNIPQKIFYDVYGVEVPTKISPTLVSLGEGGMARENVVVTYTLLPEGASPAGYVAASAHIDLFSVDSTGEDSWEDFLVGQATTGRGTAQWAKGKVFDPNRKYFVQTVLNRGSDAEIRGERVPLPTLLADLDIDSDNNAGWKADGTHNLPKRDALEDQVEDQVGRPGKVLKANLVDTDGDKVPGYADGIDRNGQEGDGASEPFCPLVFELGGSVFDPARATVSFQYAGSDPAGVEKVVSADETVSYTLAPGALRLWIKDGQFSRKVADIAQGGDYVVPDKAYPLNWFEPVAGPKGWTLFVEGVRGVTSAEEKKITLTVDPDGEGPLAAVEGDLVLVTSIFAGLVPDYNHDRVIDEEDRARAAQGDIFYFWINDDDDSGETGGDDIPGEHSLGGELDCANYKVDGVRDLIDFFPVALDVKPLVGIFPPNTYTYRLKSAAENLKIVFPELTTATVANYLVDVDTARAIAFRPSFPVPMNKWPTDGAYNIEARRNLAALLASVGVQDAPPVVLLEGVKPGTAPLVLEIKDQTGNQVFTTSLNLSLDGVEQMFRQKNLIKVLSSLEEMGEQEFEQYYIPSVPPVGPEDRLISNDFINSEHFEGFDADNDDNDFIHVHGYNVNDQDARGEQSETFKRLYWSGSQARFWGITWYGWDTQLTVPVAGVGTRTPNYHLNVRRAFETGRLLKDFVVISELSNATIFAHSLGNMVVSSAIAEGMDIGRYLMVNAAVAEEAFTPQSAYAEGGTADGTGAYAYGTPWRTATSAWMYHPAWRYPDGVEVDFEEGYLPKLWASEWYKLFGTDDGRSTLTWRDRFARVRNSDSDSDSETYVYYAPTDEAFRPFNYSVEMAATDPDGNHYQPNVADLPGTEDVVFNWRPWDRSHLGYYAFALQELFKGQTSAIIGDDSDTGGWEFNLNPQDGYVFMGVKIPVSLANSYGKEQFRTKPFFSKNPDRDGLYSPQAVSIPSLLKEEMLANEIPALTNAAGHRGVGEIRVDHPDRDIDIRLAYAVNKPWPQDRLNGFEWKHSDIYVVAYPYLSGLYDEWAKRIKGE</sequence>
<protein>
    <submittedName>
        <fullName evidence="1">Uncharacterized protein</fullName>
    </submittedName>
</protein>
<dbReference type="EMBL" id="CP010802">
    <property type="protein sequence ID" value="ALC17500.1"/>
    <property type="molecule type" value="Genomic_DNA"/>
</dbReference>
<dbReference type="RefSeq" id="WP_053551505.1">
    <property type="nucleotide sequence ID" value="NZ_CP010802.1"/>
</dbReference>
<dbReference type="AlphaFoldDB" id="A0A0M4DJF1"/>
<accession>A0A0M4DJF1</accession>